<comment type="similarity">
    <text evidence="1">Belongs to the leucine-binding protein family.</text>
</comment>
<dbReference type="AlphaFoldDB" id="A0A679JMM9"/>
<evidence type="ECO:0000256" key="2">
    <source>
        <dbReference type="ARBA" id="ARBA00022729"/>
    </source>
</evidence>
<feature type="domain" description="Leucine-binding protein" evidence="4">
    <location>
        <begin position="33"/>
        <end position="368"/>
    </location>
</feature>
<dbReference type="InterPro" id="IPR051010">
    <property type="entry name" value="BCAA_transport"/>
</dbReference>
<dbReference type="PANTHER" id="PTHR30483:SF6">
    <property type="entry name" value="PERIPLASMIC BINDING PROTEIN OF ABC TRANSPORTER FOR NATURAL AMINO ACIDS"/>
    <property type="match status" value="1"/>
</dbReference>
<evidence type="ECO:0000256" key="3">
    <source>
        <dbReference type="SAM" id="SignalP"/>
    </source>
</evidence>
<feature type="chain" id="PRO_5025638746" description="Leucine-binding protein domain-containing protein" evidence="3">
    <location>
        <begin position="26"/>
        <end position="399"/>
    </location>
</feature>
<organism evidence="5">
    <name type="scientific">Variovorax paradoxus</name>
    <dbReference type="NCBI Taxonomy" id="34073"/>
    <lineage>
        <taxon>Bacteria</taxon>
        <taxon>Pseudomonadati</taxon>
        <taxon>Pseudomonadota</taxon>
        <taxon>Betaproteobacteria</taxon>
        <taxon>Burkholderiales</taxon>
        <taxon>Comamonadaceae</taxon>
        <taxon>Variovorax</taxon>
    </lineage>
</organism>
<sequence length="399" mass="42181">MSQASTPTARWAIAIATAVSFGALATPSHAQAVKVGLAMDLSGPFAVGGAEAKAGFAVAMKQLGGKLGGVPVEFVEADTAGNPETARQVVERMLMRDKIDLFTGPVGSSVALAVGPPLFAAKVPYLSSNTGPSDYSGARCNPYFFGASYPNDAYHEAAGKFASDKAFKKVALIAPSYPGGKDAITGFKRTYKGTVGDELYTKLGQLDYSAELAQIRASKPDALYFFLPGAMGVSFIKQFVGAGLSKDVALVSTAFSADEDMIPAVGDPMLGLFNTAHWSFDLDNPANQRFVAAFREQNNGRNPSFYAGQAYDVLMAMDAAVRDVGGKVADRPALLKAIKAANYKSVRGDFRYGANNFPIQNYYLRVIGKDASGRISNKVIGTVLQNYQDTTAAQCAMKS</sequence>
<feature type="signal peptide" evidence="3">
    <location>
        <begin position="1"/>
        <end position="25"/>
    </location>
</feature>
<dbReference type="Gene3D" id="3.40.50.2300">
    <property type="match status" value="2"/>
</dbReference>
<evidence type="ECO:0000256" key="1">
    <source>
        <dbReference type="ARBA" id="ARBA00010062"/>
    </source>
</evidence>
<keyword evidence="2 3" id="KW-0732">Signal</keyword>
<reference evidence="5" key="1">
    <citation type="submission" date="2019-12" db="EMBL/GenBank/DDBJ databases">
        <authorList>
            <person name="Cremers G."/>
        </authorList>
    </citation>
    <scope>NUCLEOTIDE SEQUENCE</scope>
    <source>
        <strain evidence="5">Vvax</strain>
    </source>
</reference>
<protein>
    <recommendedName>
        <fullName evidence="4">Leucine-binding protein domain-containing protein</fullName>
    </recommendedName>
</protein>
<accession>A0A679JMM9</accession>
<dbReference type="EMBL" id="LR743508">
    <property type="protein sequence ID" value="CAA2110349.1"/>
    <property type="molecule type" value="Genomic_DNA"/>
</dbReference>
<gene>
    <name evidence="5" type="ORF">VVAX_06595</name>
</gene>
<dbReference type="RefSeq" id="WP_339094805.1">
    <property type="nucleotide sequence ID" value="NZ_LR743508.1"/>
</dbReference>
<proteinExistence type="inferred from homology"/>
<dbReference type="InterPro" id="IPR028082">
    <property type="entry name" value="Peripla_BP_I"/>
</dbReference>
<name>A0A679JMM9_VARPD</name>
<dbReference type="Pfam" id="PF13458">
    <property type="entry name" value="Peripla_BP_6"/>
    <property type="match status" value="1"/>
</dbReference>
<dbReference type="CDD" id="cd06359">
    <property type="entry name" value="PBP1_Nba-like"/>
    <property type="match status" value="1"/>
</dbReference>
<evidence type="ECO:0000259" key="4">
    <source>
        <dbReference type="Pfam" id="PF13458"/>
    </source>
</evidence>
<dbReference type="InterPro" id="IPR028081">
    <property type="entry name" value="Leu-bd"/>
</dbReference>
<dbReference type="PANTHER" id="PTHR30483">
    <property type="entry name" value="LEUCINE-SPECIFIC-BINDING PROTEIN"/>
    <property type="match status" value="1"/>
</dbReference>
<evidence type="ECO:0000313" key="5">
    <source>
        <dbReference type="EMBL" id="CAA2110349.1"/>
    </source>
</evidence>
<dbReference type="SUPFAM" id="SSF53822">
    <property type="entry name" value="Periplasmic binding protein-like I"/>
    <property type="match status" value="1"/>
</dbReference>